<name>A0A3G5A0Z8_9VIRU</name>
<dbReference type="EMBL" id="MK072250">
    <property type="protein sequence ID" value="AYV80862.1"/>
    <property type="molecule type" value="Genomic_DNA"/>
</dbReference>
<reference evidence="1" key="1">
    <citation type="submission" date="2018-10" db="EMBL/GenBank/DDBJ databases">
        <title>Hidden diversity of soil giant viruses.</title>
        <authorList>
            <person name="Schulz F."/>
            <person name="Alteio L."/>
            <person name="Goudeau D."/>
            <person name="Ryan E.M."/>
            <person name="Malmstrom R.R."/>
            <person name="Blanchard J."/>
            <person name="Woyke T."/>
        </authorList>
    </citation>
    <scope>NUCLEOTIDE SEQUENCE</scope>
    <source>
        <strain evidence="1">HAV1</strain>
    </source>
</reference>
<dbReference type="SUPFAM" id="SSF64484">
    <property type="entry name" value="beta and beta-prime subunits of DNA dependent RNA-polymerase"/>
    <property type="match status" value="1"/>
</dbReference>
<evidence type="ECO:0000313" key="1">
    <source>
        <dbReference type="EMBL" id="AYV80862.1"/>
    </source>
</evidence>
<proteinExistence type="predicted"/>
<protein>
    <submittedName>
        <fullName evidence="1">Uncharacterized protein</fullName>
    </submittedName>
</protein>
<organism evidence="1">
    <name type="scientific">Harvfovirus sp</name>
    <dbReference type="NCBI Taxonomy" id="2487768"/>
    <lineage>
        <taxon>Viruses</taxon>
        <taxon>Varidnaviria</taxon>
        <taxon>Bamfordvirae</taxon>
        <taxon>Nucleocytoviricota</taxon>
        <taxon>Megaviricetes</taxon>
        <taxon>Imitervirales</taxon>
        <taxon>Mimiviridae</taxon>
        <taxon>Klosneuvirinae</taxon>
    </lineage>
</organism>
<sequence>MQTNNLLQYHVNTSIFDSDIYIAKSERKVTRSLAPRLKGMQGRIRQNLLGKRLAEKVDPKISSSQ</sequence>
<gene>
    <name evidence="1" type="ORF">Harvfovirus8_23</name>
</gene>
<accession>A0A3G5A0Z8</accession>